<evidence type="ECO:0000313" key="1">
    <source>
        <dbReference type="EMBL" id="MSC67995.1"/>
    </source>
</evidence>
<gene>
    <name evidence="1" type="ORF">GKD79_03620</name>
</gene>
<reference evidence="1" key="1">
    <citation type="journal article" date="2019" name="Nat. Med.">
        <title>A library of human gut bacterial isolates paired with longitudinal multiomics data enables mechanistic microbiome research.</title>
        <authorList>
            <person name="Poyet M."/>
            <person name="Groussin M."/>
            <person name="Gibbons S.M."/>
            <person name="Avila-Pacheco J."/>
            <person name="Jiang X."/>
            <person name="Kearney S.M."/>
            <person name="Perrotta A.R."/>
            <person name="Berdy B."/>
            <person name="Zhao S."/>
            <person name="Lieberman T.D."/>
            <person name="Swanson P.K."/>
            <person name="Smith M."/>
            <person name="Roesemann S."/>
            <person name="Alexander J.E."/>
            <person name="Rich S.A."/>
            <person name="Livny J."/>
            <person name="Vlamakis H."/>
            <person name="Clish C."/>
            <person name="Bullock K."/>
            <person name="Deik A."/>
            <person name="Scott J."/>
            <person name="Pierce K.A."/>
            <person name="Xavier R.J."/>
            <person name="Alm E.J."/>
        </authorList>
    </citation>
    <scope>NUCLEOTIDE SEQUENCE</scope>
    <source>
        <strain evidence="1">BIOML-B7</strain>
    </source>
</reference>
<dbReference type="RefSeq" id="WP_154252979.1">
    <property type="nucleotide sequence ID" value="NZ_WKQF01000002.1"/>
</dbReference>
<proteinExistence type="predicted"/>
<organism evidence="1">
    <name type="scientific">Faecalibacterium prausnitzii</name>
    <dbReference type="NCBI Taxonomy" id="853"/>
    <lineage>
        <taxon>Bacteria</taxon>
        <taxon>Bacillati</taxon>
        <taxon>Bacillota</taxon>
        <taxon>Clostridia</taxon>
        <taxon>Eubacteriales</taxon>
        <taxon>Oscillospiraceae</taxon>
        <taxon>Faecalibacterium</taxon>
    </lineage>
</organism>
<comment type="caution">
    <text evidence="1">The sequence shown here is derived from an EMBL/GenBank/DDBJ whole genome shotgun (WGS) entry which is preliminary data.</text>
</comment>
<dbReference type="AlphaFoldDB" id="A0A6G1ZXE7"/>
<sequence length="54" mass="6323">MCEEIEKMKKAERIKIAQRIISSEKFTYDEIAYFTNLTLEKIKTLTNNEKGPAL</sequence>
<protein>
    <submittedName>
        <fullName evidence="1">Uncharacterized protein</fullName>
    </submittedName>
</protein>
<dbReference type="EMBL" id="WKQG01000002">
    <property type="protein sequence ID" value="MSC67995.1"/>
    <property type="molecule type" value="Genomic_DNA"/>
</dbReference>
<accession>A0A6G1ZXE7</accession>
<name>A0A6G1ZXE7_9FIRM</name>